<evidence type="ECO:0000313" key="4">
    <source>
        <dbReference type="Proteomes" id="UP000053317"/>
    </source>
</evidence>
<feature type="region of interest" description="Disordered" evidence="2">
    <location>
        <begin position="141"/>
        <end position="267"/>
    </location>
</feature>
<gene>
    <name evidence="3" type="ORF">UCRPC4_g01672</name>
</gene>
<accession>A0A0G2ETX6</accession>
<dbReference type="OrthoDB" id="309640at2759"/>
<proteinExistence type="inferred from homology"/>
<feature type="compositionally biased region" description="Basic and acidic residues" evidence="2">
    <location>
        <begin position="670"/>
        <end position="680"/>
    </location>
</feature>
<name>A0A0G2ETX6_PHACM</name>
<dbReference type="SUPFAM" id="SSF55298">
    <property type="entry name" value="YjgF-like"/>
    <property type="match status" value="1"/>
</dbReference>
<feature type="region of interest" description="Disordered" evidence="2">
    <location>
        <begin position="628"/>
        <end position="680"/>
    </location>
</feature>
<feature type="compositionally biased region" description="Low complexity" evidence="2">
    <location>
        <begin position="208"/>
        <end position="224"/>
    </location>
</feature>
<dbReference type="PANTHER" id="PTHR11803:SF42">
    <property type="entry name" value="MMF1"/>
    <property type="match status" value="1"/>
</dbReference>
<dbReference type="InterPro" id="IPR006175">
    <property type="entry name" value="YjgF/YER057c/UK114"/>
</dbReference>
<dbReference type="FunFam" id="3.30.1330.40:FF:000001">
    <property type="entry name" value="L-PSP family endoribonuclease"/>
    <property type="match status" value="1"/>
</dbReference>
<protein>
    <submittedName>
        <fullName evidence="3">Putative endoribonuclease l-psp</fullName>
    </submittedName>
</protein>
<dbReference type="Pfam" id="PF01042">
    <property type="entry name" value="Ribonuc_L-PSP"/>
    <property type="match status" value="1"/>
</dbReference>
<dbReference type="PANTHER" id="PTHR11803">
    <property type="entry name" value="2-IMINOBUTANOATE/2-IMINOPROPANOATE DEAMINASE RIDA"/>
    <property type="match status" value="1"/>
</dbReference>
<comment type="similarity">
    <text evidence="1">Belongs to the RutC family.</text>
</comment>
<evidence type="ECO:0000313" key="3">
    <source>
        <dbReference type="EMBL" id="KKY25601.1"/>
    </source>
</evidence>
<dbReference type="Gene3D" id="3.30.1330.40">
    <property type="entry name" value="RutC-like"/>
    <property type="match status" value="1"/>
</dbReference>
<dbReference type="Proteomes" id="UP000053317">
    <property type="component" value="Unassembled WGS sequence"/>
</dbReference>
<sequence length="1032" mass="115765">MPLTHEAIRSHKAPVPAPIFSQAIKCGDMVFVSGNVGISPVTQQIIEGSCYDRAIQTLTNIKNVLEEAGSGLDKIVKVTSPDMENYAALNKAYLEMIPGTPGLPMPARTCVCVKELPGKTDVEIECIAHLRSQRVAAKSGALSNMVQDQQQEQTPRKPARGRKKTTTRVSKSKTTRNPSQGSYAPSLSLRNSSKRRARRPSQVEYAPSETSLRSSLKSDSGRSSSRPKHSVKFSDDVDFSEGATFPKTPTVEQHGVRDESQLSPKTDISSLQMNPQPANMRHIRATSQAFRPPAPPQRPRTLSLTDHILRSTPLQSSVLEIVRHVPSNINQTNPKRYGIIKRPETSDEIRTAIKHLLKNLRSLCDQYFSFDLSQEQEMHFSISHLLLDSPHLLRYVTNIADGSKNGWENLFTQGSQRRHLAFALVGKVIETHILDHTFFGANAELLSCLHDLDEQYIHEDGFLRVSQRTDLLKELELPDYESNTSTASFTISNTSSICRSTYKHLLSPLLSLSLPISPKDQDAKDYHTISTHIRSWLGHILSQAVGINHAITLANVNRQKGAKPVIYMWRSIPKFSEFNVDEQSCKNKDEVDTAKADGESLIVNMCLFPALYAYESVKVKDINSGAYRASEESQLSTDSSGLEGRGLLSPNGNHTPGRGNPHANLTQDLETTRGLRENPWKTKENINSSNALLHPSSTNHQQSTDLIERQRITSIISDPSSVFDSSYKEISPKLRDDMNHESMNRNFQVPQVRLTGNDVTNQRPTARERWEEFFRNFERTRNGDNAVQTIRRLDTSDTFHDDSNGLPAYDSSAFNPYSAGGTEPQYFDIESDHDEEVQELVRQELVKSYSGVYDKGKGKHAQCEELEYISSESDEAISDDEIDAVQLHGGADLGPSRIIYEGHLPPEILVRTAEKLYDDIEVTDSYGLAWKDVPTRAECNRIYFDSVRALSRLFRASTTLALLVRPFLYRSVKLCNWITRSFIKTIISSLAETSEFEPEELPRLNQVVDDEQDESPEERPFQEALKKVSASV</sequence>
<dbReference type="CDD" id="cd00448">
    <property type="entry name" value="YjgF_YER057c_UK114_family"/>
    <property type="match status" value="1"/>
</dbReference>
<feature type="compositionally biased region" description="Basic residues" evidence="2">
    <location>
        <begin position="157"/>
        <end position="174"/>
    </location>
</feature>
<evidence type="ECO:0000256" key="1">
    <source>
        <dbReference type="ARBA" id="ARBA00010552"/>
    </source>
</evidence>
<dbReference type="GO" id="GO:0005829">
    <property type="term" value="C:cytosol"/>
    <property type="evidence" value="ECO:0007669"/>
    <property type="project" value="TreeGrafter"/>
</dbReference>
<reference evidence="3 4" key="2">
    <citation type="submission" date="2015-05" db="EMBL/GenBank/DDBJ databases">
        <authorList>
            <person name="Morales-Cruz A."/>
            <person name="Amrine K.C."/>
            <person name="Cantu D."/>
        </authorList>
    </citation>
    <scope>NUCLEOTIDE SEQUENCE [LARGE SCALE GENOMIC DNA]</scope>
    <source>
        <strain evidence="3">UCRPC4</strain>
    </source>
</reference>
<feature type="compositionally biased region" description="Polar residues" evidence="2">
    <location>
        <begin position="141"/>
        <end position="153"/>
    </location>
</feature>
<dbReference type="InterPro" id="IPR035959">
    <property type="entry name" value="RutC-like_sf"/>
</dbReference>
<evidence type="ECO:0000256" key="2">
    <source>
        <dbReference type="SAM" id="MobiDB-lite"/>
    </source>
</evidence>
<feature type="compositionally biased region" description="Basic and acidic residues" evidence="2">
    <location>
        <begin position="1017"/>
        <end position="1026"/>
    </location>
</feature>
<dbReference type="EMBL" id="LCWF01000040">
    <property type="protein sequence ID" value="KKY25601.1"/>
    <property type="molecule type" value="Genomic_DNA"/>
</dbReference>
<dbReference type="AlphaFoldDB" id="A0A0G2ETX6"/>
<reference evidence="3 4" key="1">
    <citation type="submission" date="2015-05" db="EMBL/GenBank/DDBJ databases">
        <title>Distinctive expansion of gene families associated with plant cell wall degradation and secondary metabolism in the genomes of grapevine trunk pathogens.</title>
        <authorList>
            <person name="Lawrence D.P."/>
            <person name="Travadon R."/>
            <person name="Rolshausen P.E."/>
            <person name="Baumgartner K."/>
        </authorList>
    </citation>
    <scope>NUCLEOTIDE SEQUENCE [LARGE SCALE GENOMIC DNA]</scope>
    <source>
        <strain evidence="3">UCRPC4</strain>
    </source>
</reference>
<feature type="region of interest" description="Disordered" evidence="2">
    <location>
        <begin position="1001"/>
        <end position="1032"/>
    </location>
</feature>
<keyword evidence="4" id="KW-1185">Reference proteome</keyword>
<feature type="compositionally biased region" description="Polar residues" evidence="2">
    <location>
        <begin position="177"/>
        <end position="191"/>
    </location>
</feature>
<comment type="caution">
    <text evidence="3">The sequence shown here is derived from an EMBL/GenBank/DDBJ whole genome shotgun (WGS) entry which is preliminary data.</text>
</comment>
<organism evidence="3 4">
    <name type="scientific">Phaeomoniella chlamydospora</name>
    <name type="common">Phaeoacremonium chlamydosporum</name>
    <dbReference type="NCBI Taxonomy" id="158046"/>
    <lineage>
        <taxon>Eukaryota</taxon>
        <taxon>Fungi</taxon>
        <taxon>Dikarya</taxon>
        <taxon>Ascomycota</taxon>
        <taxon>Pezizomycotina</taxon>
        <taxon>Eurotiomycetes</taxon>
        <taxon>Chaetothyriomycetidae</taxon>
        <taxon>Phaeomoniellales</taxon>
        <taxon>Phaeomoniellaceae</taxon>
        <taxon>Phaeomoniella</taxon>
    </lineage>
</organism>
<dbReference type="GO" id="GO:0005739">
    <property type="term" value="C:mitochondrion"/>
    <property type="evidence" value="ECO:0007669"/>
    <property type="project" value="UniProtKB-ARBA"/>
</dbReference>
<dbReference type="GO" id="GO:0019239">
    <property type="term" value="F:deaminase activity"/>
    <property type="evidence" value="ECO:0007669"/>
    <property type="project" value="TreeGrafter"/>
</dbReference>